<evidence type="ECO:0000313" key="2">
    <source>
        <dbReference type="EMBL" id="RKE94310.1"/>
    </source>
</evidence>
<reference evidence="2 3" key="1">
    <citation type="submission" date="2018-09" db="EMBL/GenBank/DDBJ databases">
        <title>Genomic Encyclopedia of Archaeal and Bacterial Type Strains, Phase II (KMG-II): from individual species to whole genera.</title>
        <authorList>
            <person name="Goeker M."/>
        </authorList>
    </citation>
    <scope>NUCLEOTIDE SEQUENCE [LARGE SCALE GENOMIC DNA]</scope>
    <source>
        <strain evidence="2 3">DSM 11458</strain>
    </source>
</reference>
<organism evidence="2 3">
    <name type="scientific">Sulfitobacter guttiformis</name>
    <dbReference type="NCBI Taxonomy" id="74349"/>
    <lineage>
        <taxon>Bacteria</taxon>
        <taxon>Pseudomonadati</taxon>
        <taxon>Pseudomonadota</taxon>
        <taxon>Alphaproteobacteria</taxon>
        <taxon>Rhodobacterales</taxon>
        <taxon>Roseobacteraceae</taxon>
        <taxon>Sulfitobacter</taxon>
    </lineage>
</organism>
<sequence>MKPKTVGRIGGDTPQARQFAPYASRDTGLLQGTTLLTLEGEMPVEFVSVGDKLITRDSGIARIEHIQRTTRMVQTIAVAAGSLGHKRPERDAMLAGDQMCLIRDWRAQAMFSADRALVAARTLVDGEFIRDLGMQEQTLIQIFCDGPHILYAEGLEVSTADGARARGQVLHAA</sequence>
<dbReference type="Pfam" id="PF13403">
    <property type="entry name" value="Hint_2"/>
    <property type="match status" value="1"/>
</dbReference>
<dbReference type="STRING" id="1443111.Z949_1040"/>
<proteinExistence type="predicted"/>
<gene>
    <name evidence="2" type="ORF">C8N30_3435</name>
</gene>
<feature type="domain" description="Hedgehog/Intein (Hint)" evidence="1">
    <location>
        <begin position="29"/>
        <end position="157"/>
    </location>
</feature>
<evidence type="ECO:0000313" key="3">
    <source>
        <dbReference type="Proteomes" id="UP000284407"/>
    </source>
</evidence>
<comment type="caution">
    <text evidence="2">The sequence shown here is derived from an EMBL/GenBank/DDBJ whole genome shotgun (WGS) entry which is preliminary data.</text>
</comment>
<dbReference type="InterPro" id="IPR036844">
    <property type="entry name" value="Hint_dom_sf"/>
</dbReference>
<dbReference type="SUPFAM" id="SSF51294">
    <property type="entry name" value="Hedgehog/intein (Hint) domain"/>
    <property type="match status" value="1"/>
</dbReference>
<dbReference type="RefSeq" id="WP_025061654.1">
    <property type="nucleotide sequence ID" value="NZ_RAQK01000002.1"/>
</dbReference>
<accession>A0A420DJ90</accession>
<dbReference type="InterPro" id="IPR028992">
    <property type="entry name" value="Hedgehog/Intein_dom"/>
</dbReference>
<dbReference type="EMBL" id="RAQK01000002">
    <property type="protein sequence ID" value="RKE94310.1"/>
    <property type="molecule type" value="Genomic_DNA"/>
</dbReference>
<keyword evidence="3" id="KW-1185">Reference proteome</keyword>
<dbReference type="AlphaFoldDB" id="A0A420DJ90"/>
<dbReference type="Proteomes" id="UP000284407">
    <property type="component" value="Unassembled WGS sequence"/>
</dbReference>
<dbReference type="OrthoDB" id="7873527at2"/>
<evidence type="ECO:0000259" key="1">
    <source>
        <dbReference type="Pfam" id="PF13403"/>
    </source>
</evidence>
<protein>
    <submittedName>
        <fullName evidence="2">Hint domain-containing protein</fullName>
    </submittedName>
</protein>
<name>A0A420DJ90_9RHOB</name>